<feature type="compositionally biased region" description="Polar residues" evidence="1">
    <location>
        <begin position="11"/>
        <end position="22"/>
    </location>
</feature>
<proteinExistence type="predicted"/>
<dbReference type="EMBL" id="JAWDGP010003929">
    <property type="protein sequence ID" value="KAK3769421.1"/>
    <property type="molecule type" value="Genomic_DNA"/>
</dbReference>
<evidence type="ECO:0000256" key="1">
    <source>
        <dbReference type="SAM" id="MobiDB-lite"/>
    </source>
</evidence>
<keyword evidence="3" id="KW-1185">Reference proteome</keyword>
<evidence type="ECO:0000313" key="2">
    <source>
        <dbReference type="EMBL" id="KAK3769421.1"/>
    </source>
</evidence>
<accession>A0AAE0ZIL1</accession>
<gene>
    <name evidence="2" type="ORF">RRG08_067136</name>
</gene>
<dbReference type="AlphaFoldDB" id="A0AAE0ZIL1"/>
<protein>
    <submittedName>
        <fullName evidence="2">Uncharacterized protein</fullName>
    </submittedName>
</protein>
<feature type="compositionally biased region" description="Basic and acidic residues" evidence="1">
    <location>
        <begin position="1"/>
        <end position="10"/>
    </location>
</feature>
<organism evidence="2 3">
    <name type="scientific">Elysia crispata</name>
    <name type="common">lettuce slug</name>
    <dbReference type="NCBI Taxonomy" id="231223"/>
    <lineage>
        <taxon>Eukaryota</taxon>
        <taxon>Metazoa</taxon>
        <taxon>Spiralia</taxon>
        <taxon>Lophotrochozoa</taxon>
        <taxon>Mollusca</taxon>
        <taxon>Gastropoda</taxon>
        <taxon>Heterobranchia</taxon>
        <taxon>Euthyneura</taxon>
        <taxon>Panpulmonata</taxon>
        <taxon>Sacoglossa</taxon>
        <taxon>Placobranchoidea</taxon>
        <taxon>Plakobranchidae</taxon>
        <taxon>Elysia</taxon>
    </lineage>
</organism>
<reference evidence="2" key="1">
    <citation type="journal article" date="2023" name="G3 (Bethesda)">
        <title>A reference genome for the long-term kleptoplast-retaining sea slug Elysia crispata morphotype clarki.</title>
        <authorList>
            <person name="Eastman K.E."/>
            <person name="Pendleton A.L."/>
            <person name="Shaikh M.A."/>
            <person name="Suttiyut T."/>
            <person name="Ogas R."/>
            <person name="Tomko P."/>
            <person name="Gavelis G."/>
            <person name="Widhalm J.R."/>
            <person name="Wisecaver J.H."/>
        </authorList>
    </citation>
    <scope>NUCLEOTIDE SEQUENCE</scope>
    <source>
        <strain evidence="2">ECLA1</strain>
    </source>
</reference>
<comment type="caution">
    <text evidence="2">The sequence shown here is derived from an EMBL/GenBank/DDBJ whole genome shotgun (WGS) entry which is preliminary data.</text>
</comment>
<feature type="region of interest" description="Disordered" evidence="1">
    <location>
        <begin position="1"/>
        <end position="24"/>
    </location>
</feature>
<evidence type="ECO:0000313" key="3">
    <source>
        <dbReference type="Proteomes" id="UP001283361"/>
    </source>
</evidence>
<dbReference type="Proteomes" id="UP001283361">
    <property type="component" value="Unassembled WGS sequence"/>
</dbReference>
<name>A0AAE0ZIL1_9GAST</name>
<sequence length="138" mass="15718">MQKETRDMQKNTDMQNEFSRPNLSPPHFLLLPSFCSSLKKSLGKNPTNRHLTQSITKLEGSGGLNPAPLASRVEQGEVIMFWLPLLWCARVAIRAWHGSSRTGRSVSGSRSKVEGREIHLYSCFRLKELVPREMLLRK</sequence>